<evidence type="ECO:0000256" key="5">
    <source>
        <dbReference type="ARBA" id="ARBA00023004"/>
    </source>
</evidence>
<keyword evidence="3 7" id="KW-0479">Metal-binding</keyword>
<reference evidence="9 10" key="1">
    <citation type="submission" date="2019-03" db="EMBL/GenBank/DDBJ databases">
        <title>Genomic Encyclopedia of Type Strains, Phase IV (KMG-IV): sequencing the most valuable type-strain genomes for metagenomic binning, comparative biology and taxonomic classification.</title>
        <authorList>
            <person name="Goeker M."/>
        </authorList>
    </citation>
    <scope>NUCLEOTIDE SEQUENCE [LARGE SCALE GENOMIC DNA]</scope>
    <source>
        <strain evidence="9 10">DSM 46770</strain>
    </source>
</reference>
<dbReference type="GO" id="GO:0020037">
    <property type="term" value="F:heme binding"/>
    <property type="evidence" value="ECO:0007669"/>
    <property type="project" value="InterPro"/>
</dbReference>
<name>A0A4R6V2A2_9ACTN</name>
<dbReference type="Gene3D" id="3.90.820.10">
    <property type="entry name" value="Structural Genomics, Unknown Function 30-nov-00 1gh9 Mol_id"/>
    <property type="match status" value="1"/>
</dbReference>
<feature type="domain" description="MbtH-like" evidence="8">
    <location>
        <begin position="3"/>
        <end position="53"/>
    </location>
</feature>
<organism evidence="9 10">
    <name type="scientific">Actinorugispora endophytica</name>
    <dbReference type="NCBI Taxonomy" id="1605990"/>
    <lineage>
        <taxon>Bacteria</taxon>
        <taxon>Bacillati</taxon>
        <taxon>Actinomycetota</taxon>
        <taxon>Actinomycetes</taxon>
        <taxon>Streptosporangiales</taxon>
        <taxon>Nocardiopsidaceae</taxon>
        <taxon>Actinorugispora</taxon>
    </lineage>
</organism>
<evidence type="ECO:0000256" key="3">
    <source>
        <dbReference type="ARBA" id="ARBA00022723"/>
    </source>
</evidence>
<dbReference type="GO" id="GO:0016705">
    <property type="term" value="F:oxidoreductase activity, acting on paired donors, with incorporation or reduction of molecular oxygen"/>
    <property type="evidence" value="ECO:0007669"/>
    <property type="project" value="InterPro"/>
</dbReference>
<keyword evidence="6 7" id="KW-0503">Monooxygenase</keyword>
<dbReference type="GO" id="GO:0005506">
    <property type="term" value="F:iron ion binding"/>
    <property type="evidence" value="ECO:0007669"/>
    <property type="project" value="InterPro"/>
</dbReference>
<gene>
    <name evidence="9" type="ORF">EV190_102128</name>
</gene>
<dbReference type="Pfam" id="PF00067">
    <property type="entry name" value="p450"/>
    <property type="match status" value="1"/>
</dbReference>
<dbReference type="GO" id="GO:0004497">
    <property type="term" value="F:monooxygenase activity"/>
    <property type="evidence" value="ECO:0007669"/>
    <property type="project" value="UniProtKB-KW"/>
</dbReference>
<dbReference type="PRINTS" id="PR00359">
    <property type="entry name" value="BP450"/>
</dbReference>
<evidence type="ECO:0000256" key="1">
    <source>
        <dbReference type="ARBA" id="ARBA00010617"/>
    </source>
</evidence>
<keyword evidence="2 7" id="KW-0349">Heme</keyword>
<accession>A0A4R6V2A2</accession>
<dbReference type="RefSeq" id="WP_133740288.1">
    <property type="nucleotide sequence ID" value="NZ_SNYN01000002.1"/>
</dbReference>
<dbReference type="PANTHER" id="PTHR46696">
    <property type="entry name" value="P450, PUTATIVE (EUROFUNG)-RELATED"/>
    <property type="match status" value="1"/>
</dbReference>
<keyword evidence="4 7" id="KW-0560">Oxidoreductase</keyword>
<evidence type="ECO:0000256" key="2">
    <source>
        <dbReference type="ARBA" id="ARBA00022617"/>
    </source>
</evidence>
<proteinExistence type="inferred from homology"/>
<dbReference type="Gene3D" id="1.10.630.10">
    <property type="entry name" value="Cytochrome P450"/>
    <property type="match status" value="1"/>
</dbReference>
<dbReference type="InterPro" id="IPR002397">
    <property type="entry name" value="Cyt_P450_B"/>
</dbReference>
<dbReference type="SUPFAM" id="SSF160582">
    <property type="entry name" value="MbtH-like"/>
    <property type="match status" value="1"/>
</dbReference>
<evidence type="ECO:0000313" key="9">
    <source>
        <dbReference type="EMBL" id="TDQ54294.1"/>
    </source>
</evidence>
<evidence type="ECO:0000256" key="7">
    <source>
        <dbReference type="RuleBase" id="RU000461"/>
    </source>
</evidence>
<evidence type="ECO:0000313" key="10">
    <source>
        <dbReference type="Proteomes" id="UP000295281"/>
    </source>
</evidence>
<dbReference type="CDD" id="cd11031">
    <property type="entry name" value="Cyp158A-like"/>
    <property type="match status" value="1"/>
</dbReference>
<dbReference type="InterPro" id="IPR038020">
    <property type="entry name" value="MbtH-like_sf"/>
</dbReference>
<comment type="similarity">
    <text evidence="1 7">Belongs to the cytochrome P450 family.</text>
</comment>
<dbReference type="InterPro" id="IPR036396">
    <property type="entry name" value="Cyt_P450_sf"/>
</dbReference>
<dbReference type="Proteomes" id="UP000295281">
    <property type="component" value="Unassembled WGS sequence"/>
</dbReference>
<evidence type="ECO:0000256" key="4">
    <source>
        <dbReference type="ARBA" id="ARBA00023002"/>
    </source>
</evidence>
<dbReference type="EMBL" id="SNYN01000002">
    <property type="protein sequence ID" value="TDQ54294.1"/>
    <property type="molecule type" value="Genomic_DNA"/>
</dbReference>
<dbReference type="SUPFAM" id="SSF48264">
    <property type="entry name" value="Cytochrome P450"/>
    <property type="match status" value="1"/>
</dbReference>
<dbReference type="PROSITE" id="PS00086">
    <property type="entry name" value="CYTOCHROME_P450"/>
    <property type="match status" value="1"/>
</dbReference>
<dbReference type="FunFam" id="1.10.630.10:FF:000018">
    <property type="entry name" value="Cytochrome P450 monooxygenase"/>
    <property type="match status" value="1"/>
</dbReference>
<dbReference type="AlphaFoldDB" id="A0A4R6V2A2"/>
<dbReference type="InterPro" id="IPR001128">
    <property type="entry name" value="Cyt_P450"/>
</dbReference>
<keyword evidence="5 7" id="KW-0408">Iron</keyword>
<evidence type="ECO:0000259" key="8">
    <source>
        <dbReference type="SMART" id="SM00923"/>
    </source>
</evidence>
<dbReference type="PRINTS" id="PR00385">
    <property type="entry name" value="P450"/>
</dbReference>
<protein>
    <submittedName>
        <fullName evidence="9">Cytochrome P450</fullName>
    </submittedName>
</protein>
<dbReference type="InterPro" id="IPR017972">
    <property type="entry name" value="Cyt_P450_CS"/>
</dbReference>
<dbReference type="InterPro" id="IPR005153">
    <property type="entry name" value="MbtH-like_dom"/>
</dbReference>
<comment type="caution">
    <text evidence="9">The sequence shown here is derived from an EMBL/GenBank/DDBJ whole genome shotgun (WGS) entry which is preliminary data.</text>
</comment>
<dbReference type="OrthoDB" id="4133219at2"/>
<dbReference type="Pfam" id="PF03621">
    <property type="entry name" value="MbtH"/>
    <property type="match status" value="1"/>
</dbReference>
<sequence>MTNPFEDPDGSYLVLANDLGQHSLWPASLDVPRGWTVRHERADRAGCLEYVERVWTDIRPTGPAEPVDYPFRDYDRLEVDPVYAELRRHRPVLRVRVPYGDDAWLVTRHEDVKTVLADPRFSRALAAENDESRLTPLPVNTSILGTDPPDHTRLRRLLGHVFTPRKVEALRPRVRRTSLDLLAAMESKGAPGDLVEDFSLPLTALVVCELLGVPHDDRPRFRVWLDAFSSTTALSAGEVESRTAALYDYIGDLVGQRRRDPREDLISAMVKISDDSGRLSEKELVELASVLLIAGYETTSAQLMNSVHVLFSHPGAHAELRADPALLPKAVDELLRFVPLDAHVAFARYAREDVELSGTLVRAGEAVLPVLPSANRDASVFEDPDRLDLRRGRNPHLGFGHGIHRCVGAPLARIELEEGLDTLLRTFPGLRPAVPPEEMEFREGIQVRMLRRLPVRW</sequence>
<dbReference type="PANTHER" id="PTHR46696:SF1">
    <property type="entry name" value="CYTOCHROME P450 YJIB-RELATED"/>
    <property type="match status" value="1"/>
</dbReference>
<evidence type="ECO:0000256" key="6">
    <source>
        <dbReference type="ARBA" id="ARBA00023033"/>
    </source>
</evidence>
<keyword evidence="10" id="KW-1185">Reference proteome</keyword>
<dbReference type="SMART" id="SM00923">
    <property type="entry name" value="MbtH"/>
    <property type="match status" value="1"/>
</dbReference>